<feature type="region of interest" description="Disordered" evidence="1">
    <location>
        <begin position="1"/>
        <end position="22"/>
    </location>
</feature>
<dbReference type="Proteomes" id="UP001140513">
    <property type="component" value="Unassembled WGS sequence"/>
</dbReference>
<dbReference type="EMBL" id="JAPEUX010000001">
    <property type="protein sequence ID" value="KAJ4359922.1"/>
    <property type="molecule type" value="Genomic_DNA"/>
</dbReference>
<sequence>MVTNLEESKVPGPAHGAQDSAYNAPDWEVPEASTTRRKGLRLGSTSRRWAVADRFDRVLPPYKRYIGLKRRAFLLAVAAVLLAIIALAVGLGVGLGKKHNNTGIYKCLLVAFTWSLRGNFKETVSYIERTARRMNHIDCPEPNTIKSAGGSVNKQNIGFNKMTQGSTITPLQDISPKFKEAELKRAARQQERHTPDYLKEHTQNRSRRRSEALCSSPPMSPMVDDPSLSGKQRFGRASNPGEYGPRFNEYSDRSHAAGVYENHPTEVHEVPDHMASFGTLHHRRFIDVGLSDEKTAPAPGEHLDHHNDRNLPPIPPPVLPEPRTTWTPQAQHHPYLHDTPYRASKPNLSPSFLHNTFSKIRGDPKTTFLYLVLVILSTFLIYAIVYAIIRLLPLYDNLRDLKDKLASIDAFKDKVAAKLGAWLDDGKDLAKNVKDQAKIYADTVVDEANKVLGKFGKKLDHCGEFGRSDDDSGAVSVFNRVTEHLITELIKDTRGVEV</sequence>
<evidence type="ECO:0000313" key="3">
    <source>
        <dbReference type="EMBL" id="KAJ4359922.1"/>
    </source>
</evidence>
<keyword evidence="2" id="KW-0472">Membrane</keyword>
<dbReference type="AlphaFoldDB" id="A0A9W8XWV7"/>
<feature type="compositionally biased region" description="Basic and acidic residues" evidence="1">
    <location>
        <begin position="182"/>
        <end position="203"/>
    </location>
</feature>
<feature type="transmembrane region" description="Helical" evidence="2">
    <location>
        <begin position="368"/>
        <end position="389"/>
    </location>
</feature>
<evidence type="ECO:0000256" key="1">
    <source>
        <dbReference type="SAM" id="MobiDB-lite"/>
    </source>
</evidence>
<organism evidence="3 4">
    <name type="scientific">Didymosphaeria variabile</name>
    <dbReference type="NCBI Taxonomy" id="1932322"/>
    <lineage>
        <taxon>Eukaryota</taxon>
        <taxon>Fungi</taxon>
        <taxon>Dikarya</taxon>
        <taxon>Ascomycota</taxon>
        <taxon>Pezizomycotina</taxon>
        <taxon>Dothideomycetes</taxon>
        <taxon>Pleosporomycetidae</taxon>
        <taxon>Pleosporales</taxon>
        <taxon>Massarineae</taxon>
        <taxon>Didymosphaeriaceae</taxon>
        <taxon>Didymosphaeria</taxon>
    </lineage>
</organism>
<reference evidence="3" key="1">
    <citation type="submission" date="2022-10" db="EMBL/GenBank/DDBJ databases">
        <title>Tapping the CABI collections for fungal endophytes: first genome assemblies for Collariella, Neodidymelliopsis, Ascochyta clinopodiicola, Didymella pomorum, Didymosphaeria variabile, Neocosmospora piperis and Neocucurbitaria cava.</title>
        <authorList>
            <person name="Hill R."/>
        </authorList>
    </citation>
    <scope>NUCLEOTIDE SEQUENCE</scope>
    <source>
        <strain evidence="3">IMI 356815</strain>
    </source>
</reference>
<feature type="transmembrane region" description="Helical" evidence="2">
    <location>
        <begin position="72"/>
        <end position="95"/>
    </location>
</feature>
<gene>
    <name evidence="3" type="ORF">N0V89_000481</name>
</gene>
<comment type="caution">
    <text evidence="3">The sequence shown here is derived from an EMBL/GenBank/DDBJ whole genome shotgun (WGS) entry which is preliminary data.</text>
</comment>
<name>A0A9W8XWV7_9PLEO</name>
<keyword evidence="2" id="KW-1133">Transmembrane helix</keyword>
<proteinExistence type="predicted"/>
<dbReference type="RefSeq" id="XP_056076124.1">
    <property type="nucleotide sequence ID" value="XM_056209302.1"/>
</dbReference>
<protein>
    <submittedName>
        <fullName evidence="3">Uncharacterized protein</fullName>
    </submittedName>
</protein>
<accession>A0A9W8XWV7</accession>
<keyword evidence="2" id="KW-0812">Transmembrane</keyword>
<evidence type="ECO:0000313" key="4">
    <source>
        <dbReference type="Proteomes" id="UP001140513"/>
    </source>
</evidence>
<feature type="region of interest" description="Disordered" evidence="1">
    <location>
        <begin position="182"/>
        <end position="245"/>
    </location>
</feature>
<dbReference type="OrthoDB" id="623670at2759"/>
<keyword evidence="4" id="KW-1185">Reference proteome</keyword>
<dbReference type="GeneID" id="80904011"/>
<feature type="compositionally biased region" description="Low complexity" evidence="1">
    <location>
        <begin position="215"/>
        <end position="227"/>
    </location>
</feature>
<evidence type="ECO:0000256" key="2">
    <source>
        <dbReference type="SAM" id="Phobius"/>
    </source>
</evidence>